<keyword evidence="1" id="KW-0472">Membrane</keyword>
<evidence type="ECO:0000259" key="2">
    <source>
        <dbReference type="Pfam" id="PF04773"/>
    </source>
</evidence>
<feature type="domain" description="Protein FecR C-terminal" evidence="3">
    <location>
        <begin position="253"/>
        <end position="297"/>
    </location>
</feature>
<dbReference type="PIRSF" id="PIRSF018266">
    <property type="entry name" value="FecR"/>
    <property type="match status" value="1"/>
</dbReference>
<dbReference type="PANTHER" id="PTHR30273:SF2">
    <property type="entry name" value="PROTEIN FECR"/>
    <property type="match status" value="1"/>
</dbReference>
<accession>A0A4S2FWG7</accession>
<name>A0A4S2FWG7_9BACT</name>
<sequence>MRDLVRKYRMNKLTKSELEETKRRLESLSDNQLGHEIYDDRHEFEPAPGQENVHAEAEVYRRLSTMLIKPSIRRHRLTICAAVAAVALIVVLMAGSAYLYNRYNDIESLSTNVFTAATDRATVNLPDGSTIELNGNSSVSYTLSGFNSDTRRVEFNGEGYFDIVKDRTSEFIIESYGLEVTVHGTSFNLSVREEDGYASLYLVEGSVSMKSTVTGKNVTLVPEQKATLIYATGDINVTSVDYNDNPLAWKSRRLMFRNATLPTVVSRMEEYYGCTFTLDSSLVSERFTGMIPLDNIELATAVVEKTFNTTLARVDR</sequence>
<reference evidence="4 5" key="1">
    <citation type="submission" date="2019-04" db="EMBL/GenBank/DDBJ databases">
        <title>Microbes associate with the intestines of laboratory mice.</title>
        <authorList>
            <person name="Navarre W."/>
            <person name="Wong E."/>
            <person name="Huang K."/>
            <person name="Tropini C."/>
            <person name="Ng K."/>
            <person name="Yu B."/>
        </authorList>
    </citation>
    <scope>NUCLEOTIDE SEQUENCE [LARGE SCALE GENOMIC DNA]</scope>
    <source>
        <strain evidence="4 5">NM06_A21</strain>
    </source>
</reference>
<dbReference type="Pfam" id="PF16344">
    <property type="entry name" value="FecR_C"/>
    <property type="match status" value="1"/>
</dbReference>
<proteinExistence type="predicted"/>
<dbReference type="PANTHER" id="PTHR30273">
    <property type="entry name" value="PERIPLASMIC SIGNAL SENSOR AND SIGMA FACTOR ACTIVATOR FECR-RELATED"/>
    <property type="match status" value="1"/>
</dbReference>
<dbReference type="Gene3D" id="3.55.50.30">
    <property type="match status" value="1"/>
</dbReference>
<comment type="caution">
    <text evidence="4">The sequence shown here is derived from an EMBL/GenBank/DDBJ whole genome shotgun (WGS) entry which is preliminary data.</text>
</comment>
<feature type="transmembrane region" description="Helical" evidence="1">
    <location>
        <begin position="77"/>
        <end position="100"/>
    </location>
</feature>
<dbReference type="AlphaFoldDB" id="A0A4S2FWG7"/>
<organism evidence="4 5">
    <name type="scientific">Muribaculum intestinale</name>
    <dbReference type="NCBI Taxonomy" id="1796646"/>
    <lineage>
        <taxon>Bacteria</taxon>
        <taxon>Pseudomonadati</taxon>
        <taxon>Bacteroidota</taxon>
        <taxon>Bacteroidia</taxon>
        <taxon>Bacteroidales</taxon>
        <taxon>Muribaculaceae</taxon>
        <taxon>Muribaculum</taxon>
    </lineage>
</organism>
<keyword evidence="1" id="KW-0812">Transmembrane</keyword>
<gene>
    <name evidence="4" type="ORF">E5333_08715</name>
</gene>
<dbReference type="Proteomes" id="UP000306630">
    <property type="component" value="Unassembled WGS sequence"/>
</dbReference>
<dbReference type="Gene3D" id="2.60.120.1440">
    <property type="match status" value="1"/>
</dbReference>
<dbReference type="InterPro" id="IPR032508">
    <property type="entry name" value="FecR_C"/>
</dbReference>
<dbReference type="EMBL" id="SRYD01000031">
    <property type="protein sequence ID" value="TGY73664.1"/>
    <property type="molecule type" value="Genomic_DNA"/>
</dbReference>
<dbReference type="InterPro" id="IPR006860">
    <property type="entry name" value="FecR"/>
</dbReference>
<dbReference type="GO" id="GO:0016989">
    <property type="term" value="F:sigma factor antagonist activity"/>
    <property type="evidence" value="ECO:0007669"/>
    <property type="project" value="TreeGrafter"/>
</dbReference>
<evidence type="ECO:0000313" key="5">
    <source>
        <dbReference type="Proteomes" id="UP000306630"/>
    </source>
</evidence>
<evidence type="ECO:0000259" key="3">
    <source>
        <dbReference type="Pfam" id="PF16344"/>
    </source>
</evidence>
<keyword evidence="1" id="KW-1133">Transmembrane helix</keyword>
<feature type="domain" description="FecR protein" evidence="2">
    <location>
        <begin position="113"/>
        <end position="207"/>
    </location>
</feature>
<dbReference type="RefSeq" id="WP_123475473.1">
    <property type="nucleotide sequence ID" value="NZ_CAMRAI010000029.1"/>
</dbReference>
<dbReference type="Pfam" id="PF04773">
    <property type="entry name" value="FecR"/>
    <property type="match status" value="1"/>
</dbReference>
<dbReference type="InterPro" id="IPR012373">
    <property type="entry name" value="Ferrdict_sens_TM"/>
</dbReference>
<protein>
    <submittedName>
        <fullName evidence="4">DUF4974 domain-containing protein</fullName>
    </submittedName>
</protein>
<evidence type="ECO:0000256" key="1">
    <source>
        <dbReference type="SAM" id="Phobius"/>
    </source>
</evidence>
<evidence type="ECO:0000313" key="4">
    <source>
        <dbReference type="EMBL" id="TGY73664.1"/>
    </source>
</evidence>